<dbReference type="Pfam" id="PF03909">
    <property type="entry name" value="BSD"/>
    <property type="match status" value="1"/>
</dbReference>
<dbReference type="PANTHER" id="PTHR16019:SF24">
    <property type="entry name" value="BSD DOMAIN-CONTAINING PROTEIN"/>
    <property type="match status" value="1"/>
</dbReference>
<dbReference type="InterPro" id="IPR051494">
    <property type="entry name" value="BSD_domain-containing"/>
</dbReference>
<dbReference type="PANTHER" id="PTHR16019">
    <property type="entry name" value="SYNAPSE-ASSOCIATED PROTEIN"/>
    <property type="match status" value="1"/>
</dbReference>
<protein>
    <recommendedName>
        <fullName evidence="2">BSD domain-containing protein</fullName>
    </recommendedName>
</protein>
<reference evidence="3 4" key="1">
    <citation type="submission" date="2024-01" db="EMBL/GenBank/DDBJ databases">
        <title>The genomes of 5 underutilized Papilionoideae crops provide insights into root nodulation and disease resistance.</title>
        <authorList>
            <person name="Yuan L."/>
        </authorList>
    </citation>
    <scope>NUCLEOTIDE SEQUENCE [LARGE SCALE GENOMIC DNA]</scope>
    <source>
        <strain evidence="3">LY-2023</strain>
        <tissue evidence="3">Leaf</tissue>
    </source>
</reference>
<dbReference type="SMART" id="SM00751">
    <property type="entry name" value="BSD"/>
    <property type="match status" value="1"/>
</dbReference>
<feature type="compositionally biased region" description="Basic and acidic residues" evidence="1">
    <location>
        <begin position="337"/>
        <end position="346"/>
    </location>
</feature>
<organism evidence="3 4">
    <name type="scientific">Clitoria ternatea</name>
    <name type="common">Butterfly pea</name>
    <dbReference type="NCBI Taxonomy" id="43366"/>
    <lineage>
        <taxon>Eukaryota</taxon>
        <taxon>Viridiplantae</taxon>
        <taxon>Streptophyta</taxon>
        <taxon>Embryophyta</taxon>
        <taxon>Tracheophyta</taxon>
        <taxon>Spermatophyta</taxon>
        <taxon>Magnoliopsida</taxon>
        <taxon>eudicotyledons</taxon>
        <taxon>Gunneridae</taxon>
        <taxon>Pentapetalae</taxon>
        <taxon>rosids</taxon>
        <taxon>fabids</taxon>
        <taxon>Fabales</taxon>
        <taxon>Fabaceae</taxon>
        <taxon>Papilionoideae</taxon>
        <taxon>50 kb inversion clade</taxon>
        <taxon>NPAAA clade</taxon>
        <taxon>indigoferoid/millettioid clade</taxon>
        <taxon>Phaseoleae</taxon>
        <taxon>Clitoria</taxon>
    </lineage>
</organism>
<proteinExistence type="predicted"/>
<dbReference type="AlphaFoldDB" id="A0AAN9PMF4"/>
<dbReference type="EMBL" id="JAYKXN010000003">
    <property type="protein sequence ID" value="KAK7303198.1"/>
    <property type="molecule type" value="Genomic_DNA"/>
</dbReference>
<dbReference type="Gene3D" id="1.10.3970.10">
    <property type="entry name" value="BSD domain"/>
    <property type="match status" value="1"/>
</dbReference>
<evidence type="ECO:0000313" key="4">
    <source>
        <dbReference type="Proteomes" id="UP001359559"/>
    </source>
</evidence>
<sequence length="458" mass="50003">MNFFSSVFSDEPDTPPSGSDHPDPPESASAWTFGGLMQTLASKSESVLENYRRDLEEFGSGLRIETAVIREAASRAVKDLPASLDVGASVAQESLESVGQAIDDIGSTVWTSTAQIISHGRDSLLASDFDSDSFDSSNYGNNNVIGNKLLNSSSSSGQGSDLKRYSRFDVLVRALQCDVNTYLEEPEDLGNFDEWKLGFELDEKKEEIRNLIAENAVVEEIYVEVVPNKTDHESFWSRYFYRLHKLKQAEETRVKLVKRAISGDEEDDLSWDFDDDDDHGGNDVYETIAGSSRVLEPKDGNSAEVGGGSVDNVGAGKKDLDIEDDGKGAAPESQTGGDDKLREVKYNENVTSDASGGGDKLDDKNEEKDASEVKTENDSGGSCKDSDISVVSSQPSVPGEEDIGWDEMEDIVSNDENKGDVVGSASMVDLRKRLSVTDKDEDLSWDIEDEDEDEAIKS</sequence>
<name>A0AAN9PMF4_CLITE</name>
<dbReference type="SUPFAM" id="SSF140383">
    <property type="entry name" value="BSD domain-like"/>
    <property type="match status" value="1"/>
</dbReference>
<feature type="region of interest" description="Disordered" evidence="1">
    <location>
        <begin position="1"/>
        <end position="31"/>
    </location>
</feature>
<dbReference type="PROSITE" id="PS50858">
    <property type="entry name" value="BSD"/>
    <property type="match status" value="1"/>
</dbReference>
<feature type="domain" description="BSD" evidence="2">
    <location>
        <begin position="195"/>
        <end position="247"/>
    </location>
</feature>
<evidence type="ECO:0000259" key="2">
    <source>
        <dbReference type="PROSITE" id="PS50858"/>
    </source>
</evidence>
<dbReference type="Proteomes" id="UP001359559">
    <property type="component" value="Unassembled WGS sequence"/>
</dbReference>
<dbReference type="GO" id="GO:0005737">
    <property type="term" value="C:cytoplasm"/>
    <property type="evidence" value="ECO:0007669"/>
    <property type="project" value="TreeGrafter"/>
</dbReference>
<gene>
    <name evidence="3" type="ORF">RJT34_14100</name>
</gene>
<evidence type="ECO:0000313" key="3">
    <source>
        <dbReference type="EMBL" id="KAK7303198.1"/>
    </source>
</evidence>
<feature type="region of interest" description="Disordered" evidence="1">
    <location>
        <begin position="290"/>
        <end position="404"/>
    </location>
</feature>
<accession>A0AAN9PMF4</accession>
<feature type="compositionally biased region" description="Basic and acidic residues" evidence="1">
    <location>
        <begin position="359"/>
        <end position="377"/>
    </location>
</feature>
<dbReference type="InterPro" id="IPR035925">
    <property type="entry name" value="BSD_dom_sf"/>
</dbReference>
<comment type="caution">
    <text evidence="3">The sequence shown here is derived from an EMBL/GenBank/DDBJ whole genome shotgun (WGS) entry which is preliminary data.</text>
</comment>
<evidence type="ECO:0000256" key="1">
    <source>
        <dbReference type="SAM" id="MobiDB-lite"/>
    </source>
</evidence>
<keyword evidence="4" id="KW-1185">Reference proteome</keyword>
<feature type="region of interest" description="Disordered" evidence="1">
    <location>
        <begin position="439"/>
        <end position="458"/>
    </location>
</feature>
<dbReference type="InterPro" id="IPR005607">
    <property type="entry name" value="BSD_dom"/>
</dbReference>